<dbReference type="InterPro" id="IPR013083">
    <property type="entry name" value="Znf_RING/FYVE/PHD"/>
</dbReference>
<keyword evidence="2" id="KW-1133">Transmembrane helix</keyword>
<reference evidence="5" key="2">
    <citation type="submission" date="2025-08" db="UniProtKB">
        <authorList>
            <consortium name="RefSeq"/>
        </authorList>
    </citation>
    <scope>IDENTIFICATION</scope>
    <source>
        <tissue evidence="5">Leaf</tissue>
    </source>
</reference>
<feature type="transmembrane region" description="Helical" evidence="2">
    <location>
        <begin position="21"/>
        <end position="41"/>
    </location>
</feature>
<dbReference type="Pfam" id="PF13920">
    <property type="entry name" value="zf-C3HC4_3"/>
    <property type="match status" value="1"/>
</dbReference>
<dbReference type="SUPFAM" id="SSF57850">
    <property type="entry name" value="RING/U-box"/>
    <property type="match status" value="1"/>
</dbReference>
<evidence type="ECO:0000256" key="2">
    <source>
        <dbReference type="SAM" id="Phobius"/>
    </source>
</evidence>
<keyword evidence="2" id="KW-0812">Transmembrane</keyword>
<sequence>MARGIEEGDMSLRRRPMTAHAHALAAHALLLCFSLLLALKLDRRFSHSWWIVFIPLWLFHAVVSRSRFSLPAPLSPHNHHWAPCHSIVATPLLVAFELLLCVYLQSVDDHGEPVVSLKLVFLPLLAFELTIFIDNIRMCSALMPVNDETASDRAIWKRLPHFWVAISMVFLVAATLFTLLKLSGDIGGLSWWDLFINFGIAECFAFLVCTKWSNPLIGRQPSHFATTSFTLPRYSRWYCGSSSSSLEDYDEDRFCGLQDIGSYVMKVPLLIFQVLLCMRLERTPPGAQFIPIFALYLPIFLLQVTGIFVALWRLLEKLVLLVRSGPINERYVAISSKIYDFFTLVHHGSRLLSWWSIDERSNEEKARLYHAGTTGYNTFSGYAPEMLKKMPKKVLIKEVSRLQVVLGEQTEIAKNTQEEYERLQNERVLCRICFEKDVRIVLLPCRHCTLCQPCSARCQTCPICRVPIMKRITINDREKLNHASDQDHYVDLKSIMHANFV</sequence>
<feature type="domain" description="RING-type" evidence="3">
    <location>
        <begin position="430"/>
        <end position="465"/>
    </location>
</feature>
<feature type="transmembrane region" description="Helical" evidence="2">
    <location>
        <begin position="113"/>
        <end position="133"/>
    </location>
</feature>
<name>A0A6P5F292_ANACO</name>
<keyword evidence="1" id="KW-0862">Zinc</keyword>
<feature type="transmembrane region" description="Helical" evidence="2">
    <location>
        <begin position="162"/>
        <end position="183"/>
    </location>
</feature>
<evidence type="ECO:0000313" key="5">
    <source>
        <dbReference type="RefSeq" id="XP_020090019.1"/>
    </source>
</evidence>
<dbReference type="RefSeq" id="XP_020090019.1">
    <property type="nucleotide sequence ID" value="XM_020234430.1"/>
</dbReference>
<keyword evidence="1" id="KW-0863">Zinc-finger</keyword>
<proteinExistence type="predicted"/>
<dbReference type="GO" id="GO:0008270">
    <property type="term" value="F:zinc ion binding"/>
    <property type="evidence" value="ECO:0007669"/>
    <property type="project" value="UniProtKB-KW"/>
</dbReference>
<feature type="transmembrane region" description="Helical" evidence="2">
    <location>
        <begin position="189"/>
        <end position="209"/>
    </location>
</feature>
<keyword evidence="2" id="KW-0472">Membrane</keyword>
<dbReference type="Proteomes" id="UP000515123">
    <property type="component" value="Linkage group 6"/>
</dbReference>
<dbReference type="InterPro" id="IPR019396">
    <property type="entry name" value="TM_Fragile-X-F-assoc"/>
</dbReference>
<organism evidence="4 5">
    <name type="scientific">Ananas comosus</name>
    <name type="common">Pineapple</name>
    <name type="synonym">Ananas ananas</name>
    <dbReference type="NCBI Taxonomy" id="4615"/>
    <lineage>
        <taxon>Eukaryota</taxon>
        <taxon>Viridiplantae</taxon>
        <taxon>Streptophyta</taxon>
        <taxon>Embryophyta</taxon>
        <taxon>Tracheophyta</taxon>
        <taxon>Spermatophyta</taxon>
        <taxon>Magnoliopsida</taxon>
        <taxon>Liliopsida</taxon>
        <taxon>Poales</taxon>
        <taxon>Bromeliaceae</taxon>
        <taxon>Bromelioideae</taxon>
        <taxon>Ananas</taxon>
    </lineage>
</organism>
<evidence type="ECO:0000259" key="3">
    <source>
        <dbReference type="PROSITE" id="PS50089"/>
    </source>
</evidence>
<keyword evidence="1" id="KW-0479">Metal-binding</keyword>
<feature type="transmembrane region" description="Helical" evidence="2">
    <location>
        <begin position="47"/>
        <end position="63"/>
    </location>
</feature>
<gene>
    <name evidence="5" type="primary">LOC109711415</name>
</gene>
<keyword evidence="4" id="KW-1185">Reference proteome</keyword>
<evidence type="ECO:0000313" key="4">
    <source>
        <dbReference type="Proteomes" id="UP000515123"/>
    </source>
</evidence>
<dbReference type="Gene3D" id="3.30.40.10">
    <property type="entry name" value="Zinc/RING finger domain, C3HC4 (zinc finger)"/>
    <property type="match status" value="1"/>
</dbReference>
<protein>
    <submittedName>
        <fullName evidence="5">Uncharacterized protein LOC109711415</fullName>
    </submittedName>
</protein>
<dbReference type="OrthoDB" id="1711136at2759"/>
<reference evidence="4" key="1">
    <citation type="journal article" date="2015" name="Nat. Genet.">
        <title>The pineapple genome and the evolution of CAM photosynthesis.</title>
        <authorList>
            <person name="Ming R."/>
            <person name="VanBuren R."/>
            <person name="Wai C.M."/>
            <person name="Tang H."/>
            <person name="Schatz M.C."/>
            <person name="Bowers J.E."/>
            <person name="Lyons E."/>
            <person name="Wang M.L."/>
            <person name="Chen J."/>
            <person name="Biggers E."/>
            <person name="Zhang J."/>
            <person name="Huang L."/>
            <person name="Zhang L."/>
            <person name="Miao W."/>
            <person name="Zhang J."/>
            <person name="Ye Z."/>
            <person name="Miao C."/>
            <person name="Lin Z."/>
            <person name="Wang H."/>
            <person name="Zhou H."/>
            <person name="Yim W.C."/>
            <person name="Priest H.D."/>
            <person name="Zheng C."/>
            <person name="Woodhouse M."/>
            <person name="Edger P.P."/>
            <person name="Guyot R."/>
            <person name="Guo H.B."/>
            <person name="Guo H."/>
            <person name="Zheng G."/>
            <person name="Singh R."/>
            <person name="Sharma A."/>
            <person name="Min X."/>
            <person name="Zheng Y."/>
            <person name="Lee H."/>
            <person name="Gurtowski J."/>
            <person name="Sedlazeck F.J."/>
            <person name="Harkess A."/>
            <person name="McKain M.R."/>
            <person name="Liao Z."/>
            <person name="Fang J."/>
            <person name="Liu J."/>
            <person name="Zhang X."/>
            <person name="Zhang Q."/>
            <person name="Hu W."/>
            <person name="Qin Y."/>
            <person name="Wang K."/>
            <person name="Chen L.Y."/>
            <person name="Shirley N."/>
            <person name="Lin Y.R."/>
            <person name="Liu L.Y."/>
            <person name="Hernandez A.G."/>
            <person name="Wright C.L."/>
            <person name="Bulone V."/>
            <person name="Tuskan G.A."/>
            <person name="Heath K."/>
            <person name="Zee F."/>
            <person name="Moore P.H."/>
            <person name="Sunkar R."/>
            <person name="Leebens-Mack J.H."/>
            <person name="Mockler T."/>
            <person name="Bennetzen J.L."/>
            <person name="Freeling M."/>
            <person name="Sankoff D."/>
            <person name="Paterson A.H."/>
            <person name="Zhu X."/>
            <person name="Yang X."/>
            <person name="Smith J.A."/>
            <person name="Cushman J.C."/>
            <person name="Paull R.E."/>
            <person name="Yu Q."/>
        </authorList>
    </citation>
    <scope>NUCLEOTIDE SEQUENCE [LARGE SCALE GENOMIC DNA]</scope>
    <source>
        <strain evidence="4">cv. F153</strain>
    </source>
</reference>
<accession>A0A6P5F292</accession>
<dbReference type="InterPro" id="IPR001841">
    <property type="entry name" value="Znf_RING"/>
</dbReference>
<dbReference type="AlphaFoldDB" id="A0A6P5F292"/>
<evidence type="ECO:0000256" key="1">
    <source>
        <dbReference type="PROSITE-ProRule" id="PRU00175"/>
    </source>
</evidence>
<dbReference type="Pfam" id="PF10269">
    <property type="entry name" value="Tmemb_185A"/>
    <property type="match status" value="1"/>
</dbReference>
<dbReference type="PROSITE" id="PS50089">
    <property type="entry name" value="ZF_RING_2"/>
    <property type="match status" value="1"/>
</dbReference>
<feature type="transmembrane region" description="Helical" evidence="2">
    <location>
        <begin position="293"/>
        <end position="315"/>
    </location>
</feature>
<dbReference type="GeneID" id="109711415"/>
<dbReference type="PANTHER" id="PTHR46859:SF1">
    <property type="entry name" value="TRANSMEMBRANE FRAGILE-X-F-ASSOCIATED PROTEIN"/>
    <property type="match status" value="1"/>
</dbReference>
<dbReference type="PANTHER" id="PTHR46859">
    <property type="entry name" value="TRANSMEMBRANE FRAGILE-X-F-ASSOCIATED PROTEIN"/>
    <property type="match status" value="1"/>
</dbReference>